<dbReference type="AlphaFoldDB" id="X0YTZ5"/>
<dbReference type="SUPFAM" id="SSF100950">
    <property type="entry name" value="NagB/RpiA/CoA transferase-like"/>
    <property type="match status" value="1"/>
</dbReference>
<feature type="non-terminal residue" evidence="2">
    <location>
        <position position="1"/>
    </location>
</feature>
<reference evidence="2" key="1">
    <citation type="journal article" date="2014" name="Front. Microbiol.">
        <title>High frequency of phylogenetically diverse reductive dehalogenase-homologous genes in deep subseafloor sedimentary metagenomes.</title>
        <authorList>
            <person name="Kawai M."/>
            <person name="Futagami T."/>
            <person name="Toyoda A."/>
            <person name="Takaki Y."/>
            <person name="Nishi S."/>
            <person name="Hori S."/>
            <person name="Arai W."/>
            <person name="Tsubouchi T."/>
            <person name="Morono Y."/>
            <person name="Uchiyama I."/>
            <person name="Ito T."/>
            <person name="Fujiyama A."/>
            <person name="Inagaki F."/>
            <person name="Takami H."/>
        </authorList>
    </citation>
    <scope>NUCLEOTIDE SEQUENCE</scope>
    <source>
        <strain evidence="2">Expedition CK06-06</strain>
    </source>
</reference>
<dbReference type="Gene3D" id="3.40.50.10470">
    <property type="entry name" value="Translation initiation factor eif-2b, domain 2"/>
    <property type="match status" value="1"/>
</dbReference>
<sequence>VTAWELMREGIDTTLITDNMAASLMAKGKIDKVIVGADRIARNGDTANKIGTYNAAVLSHYHKIPFYVAAPLSTIDTCIKSGRSIPIEERSPEEVRKIGGVYIAPKNVRVYNPAFDVTPAVFITAIITEKGILRKPFGRSIAAVIARADASSSLRARRRRAKQSQ</sequence>
<accession>X0YTZ5</accession>
<evidence type="ECO:0000256" key="1">
    <source>
        <dbReference type="ARBA" id="ARBA00023235"/>
    </source>
</evidence>
<evidence type="ECO:0008006" key="3">
    <source>
        <dbReference type="Google" id="ProtNLM"/>
    </source>
</evidence>
<dbReference type="FunFam" id="3.40.50.10470:FF:000006">
    <property type="entry name" value="Methylthioribose-1-phosphate isomerase"/>
    <property type="match status" value="1"/>
</dbReference>
<organism evidence="2">
    <name type="scientific">marine sediment metagenome</name>
    <dbReference type="NCBI Taxonomy" id="412755"/>
    <lineage>
        <taxon>unclassified sequences</taxon>
        <taxon>metagenomes</taxon>
        <taxon>ecological metagenomes</taxon>
    </lineage>
</organism>
<dbReference type="InterPro" id="IPR037171">
    <property type="entry name" value="NagB/RpiA_transferase-like"/>
</dbReference>
<protein>
    <recommendedName>
        <fullName evidence="3">S-methyl-5-thioribose-1-phosphate isomerase</fullName>
    </recommendedName>
</protein>
<dbReference type="PANTHER" id="PTHR43475:SF1">
    <property type="entry name" value="METHYLTHIORIBOSE-1-PHOSPHATE ISOMERASE"/>
    <property type="match status" value="1"/>
</dbReference>
<name>X0YTZ5_9ZZZZ</name>
<keyword evidence="1" id="KW-0413">Isomerase</keyword>
<proteinExistence type="predicted"/>
<dbReference type="NCBIfam" id="TIGR00524">
    <property type="entry name" value="eIF-2B_rel"/>
    <property type="match status" value="1"/>
</dbReference>
<dbReference type="InterPro" id="IPR011559">
    <property type="entry name" value="Initiation_fac_2B_a/b/d"/>
</dbReference>
<dbReference type="GO" id="GO:0046523">
    <property type="term" value="F:S-methyl-5-thioribose-1-phosphate isomerase activity"/>
    <property type="evidence" value="ECO:0007669"/>
    <property type="project" value="TreeGrafter"/>
</dbReference>
<dbReference type="GO" id="GO:0019509">
    <property type="term" value="P:L-methionine salvage from methylthioadenosine"/>
    <property type="evidence" value="ECO:0007669"/>
    <property type="project" value="TreeGrafter"/>
</dbReference>
<dbReference type="EMBL" id="BARS01050638">
    <property type="protein sequence ID" value="GAG50197.1"/>
    <property type="molecule type" value="Genomic_DNA"/>
</dbReference>
<dbReference type="InterPro" id="IPR000649">
    <property type="entry name" value="IF-2B-related"/>
</dbReference>
<dbReference type="PANTHER" id="PTHR43475">
    <property type="entry name" value="METHYLTHIORIBOSE-1-PHOSPHATE ISOMERASE"/>
    <property type="match status" value="1"/>
</dbReference>
<evidence type="ECO:0000313" key="2">
    <source>
        <dbReference type="EMBL" id="GAG50197.1"/>
    </source>
</evidence>
<comment type="caution">
    <text evidence="2">The sequence shown here is derived from an EMBL/GenBank/DDBJ whole genome shotgun (WGS) entry which is preliminary data.</text>
</comment>
<dbReference type="InterPro" id="IPR042529">
    <property type="entry name" value="IF_2B-like_C"/>
</dbReference>
<gene>
    <name evidence="2" type="ORF">S01H1_75557</name>
</gene>
<dbReference type="Pfam" id="PF01008">
    <property type="entry name" value="IF-2B"/>
    <property type="match status" value="1"/>
</dbReference>